<sequence>MKWFSTLMVIASLAYAQSAFIGKENTVGYIVVQDKGKVENYIVVEDQDNIKLIRVEKNPKEFLRKDMEGGAKK</sequence>
<proteinExistence type="predicted"/>
<evidence type="ECO:0000313" key="3">
    <source>
        <dbReference type="Proteomes" id="UP000189810"/>
    </source>
</evidence>
<dbReference type="RefSeq" id="WP_079653247.1">
    <property type="nucleotide sequence ID" value="NZ_LT670846.1"/>
</dbReference>
<dbReference type="STRING" id="381751.SAMN05444391_0030"/>
<gene>
    <name evidence="2" type="ORF">SAMN05444391_0030</name>
</gene>
<reference evidence="2 3" key="1">
    <citation type="submission" date="2016-11" db="EMBL/GenBank/DDBJ databases">
        <authorList>
            <person name="Jaros S."/>
            <person name="Januszkiewicz K."/>
            <person name="Wedrychowicz H."/>
        </authorList>
    </citation>
    <scope>NUCLEOTIDE SEQUENCE [LARGE SCALE GENOMIC DNA]</scope>
    <source>
        <strain evidence="2 3">DSM 19557</strain>
    </source>
</reference>
<accession>A0A1M6Q0P7</accession>
<dbReference type="OrthoDB" id="15591at2"/>
<keyword evidence="3" id="KW-1185">Reference proteome</keyword>
<feature type="signal peptide" evidence="1">
    <location>
        <begin position="1"/>
        <end position="16"/>
    </location>
</feature>
<dbReference type="AlphaFoldDB" id="A0A1M6Q0P7"/>
<protein>
    <submittedName>
        <fullName evidence="2">Uncharacterized protein</fullName>
    </submittedName>
</protein>
<keyword evidence="1" id="KW-0732">Signal</keyword>
<name>A0A1M6Q0P7_9AQUI</name>
<dbReference type="EMBL" id="LT670846">
    <property type="protein sequence ID" value="SHK13778.1"/>
    <property type="molecule type" value="Genomic_DNA"/>
</dbReference>
<feature type="chain" id="PRO_5013178219" evidence="1">
    <location>
        <begin position="17"/>
        <end position="73"/>
    </location>
</feature>
<evidence type="ECO:0000313" key="2">
    <source>
        <dbReference type="EMBL" id="SHK13778.1"/>
    </source>
</evidence>
<organism evidence="2 3">
    <name type="scientific">Thermocrinis minervae</name>
    <dbReference type="NCBI Taxonomy" id="381751"/>
    <lineage>
        <taxon>Bacteria</taxon>
        <taxon>Pseudomonadati</taxon>
        <taxon>Aquificota</taxon>
        <taxon>Aquificia</taxon>
        <taxon>Aquificales</taxon>
        <taxon>Aquificaceae</taxon>
        <taxon>Thermocrinis</taxon>
    </lineage>
</organism>
<dbReference type="Proteomes" id="UP000189810">
    <property type="component" value="Chromosome I"/>
</dbReference>
<evidence type="ECO:0000256" key="1">
    <source>
        <dbReference type="SAM" id="SignalP"/>
    </source>
</evidence>